<evidence type="ECO:0000313" key="11">
    <source>
        <dbReference type="EMBL" id="MCS7481574.1"/>
    </source>
</evidence>
<dbReference type="PANTHER" id="PTHR10801">
    <property type="entry name" value="24-DEHYDROCHOLESTEROL REDUCTASE"/>
    <property type="match status" value="1"/>
</dbReference>
<dbReference type="InterPro" id="IPR006094">
    <property type="entry name" value="Oxid_FAD_bind_N"/>
</dbReference>
<dbReference type="GO" id="GO:0016020">
    <property type="term" value="C:membrane"/>
    <property type="evidence" value="ECO:0007669"/>
    <property type="project" value="UniProtKB-SubCell"/>
</dbReference>
<name>A0A9X3A3B8_9PSEU</name>
<accession>A0A9X3A3B8</accession>
<evidence type="ECO:0000256" key="8">
    <source>
        <dbReference type="ARBA" id="ARBA00023136"/>
    </source>
</evidence>
<protein>
    <recommendedName>
        <fullName evidence="2">Delta(24)-sterol reductase</fullName>
        <ecNumber evidence="2">1.3.1.72</ecNumber>
    </recommendedName>
</protein>
<keyword evidence="12" id="KW-1185">Reference proteome</keyword>
<organism evidence="11 12">
    <name type="scientific">Umezawaea endophytica</name>
    <dbReference type="NCBI Taxonomy" id="1654476"/>
    <lineage>
        <taxon>Bacteria</taxon>
        <taxon>Bacillati</taxon>
        <taxon>Actinomycetota</taxon>
        <taxon>Actinomycetes</taxon>
        <taxon>Pseudonocardiales</taxon>
        <taxon>Pseudonocardiaceae</taxon>
        <taxon>Umezawaea</taxon>
    </lineage>
</organism>
<dbReference type="AlphaFoldDB" id="A0A9X3A3B8"/>
<evidence type="ECO:0000313" key="12">
    <source>
        <dbReference type="Proteomes" id="UP001141259"/>
    </source>
</evidence>
<dbReference type="InterPro" id="IPR016166">
    <property type="entry name" value="FAD-bd_PCMH"/>
</dbReference>
<dbReference type="InterPro" id="IPR036318">
    <property type="entry name" value="FAD-bd_PCMH-like_sf"/>
</dbReference>
<evidence type="ECO:0000256" key="7">
    <source>
        <dbReference type="ARBA" id="ARBA00023002"/>
    </source>
</evidence>
<dbReference type="Pfam" id="PF01565">
    <property type="entry name" value="FAD_binding_4"/>
    <property type="match status" value="1"/>
</dbReference>
<keyword evidence="3" id="KW-0285">Flavoprotein</keyword>
<evidence type="ECO:0000256" key="5">
    <source>
        <dbReference type="ARBA" id="ARBA00022827"/>
    </source>
</evidence>
<keyword evidence="6" id="KW-1133">Transmembrane helix</keyword>
<evidence type="ECO:0000256" key="2">
    <source>
        <dbReference type="ARBA" id="ARBA00012405"/>
    </source>
</evidence>
<comment type="subcellular location">
    <subcellularLocation>
        <location evidence="1">Membrane</location>
        <topology evidence="1">Single-pass membrane protein</topology>
    </subcellularLocation>
</comment>
<dbReference type="Proteomes" id="UP001141259">
    <property type="component" value="Unassembled WGS sequence"/>
</dbReference>
<evidence type="ECO:0000256" key="3">
    <source>
        <dbReference type="ARBA" id="ARBA00022630"/>
    </source>
</evidence>
<reference evidence="11" key="1">
    <citation type="submission" date="2022-08" db="EMBL/GenBank/DDBJ databases">
        <authorList>
            <person name="Tistechok S."/>
            <person name="Samborskyy M."/>
            <person name="Roman I."/>
        </authorList>
    </citation>
    <scope>NUCLEOTIDE SEQUENCE</scope>
    <source>
        <strain evidence="11">DSM 103496</strain>
    </source>
</reference>
<keyword evidence="7" id="KW-0560">Oxidoreductase</keyword>
<proteinExistence type="predicted"/>
<dbReference type="EC" id="1.3.1.72" evidence="2"/>
<dbReference type="InterPro" id="IPR016169">
    <property type="entry name" value="FAD-bd_PCMH_sub2"/>
</dbReference>
<dbReference type="GO" id="GO:0050614">
    <property type="term" value="F:Delta24-sterol reductase activity"/>
    <property type="evidence" value="ECO:0007669"/>
    <property type="project" value="UniProtKB-EC"/>
</dbReference>
<comment type="caution">
    <text evidence="11">The sequence shown here is derived from an EMBL/GenBank/DDBJ whole genome shotgun (WGS) entry which is preliminary data.</text>
</comment>
<evidence type="ECO:0000259" key="10">
    <source>
        <dbReference type="PROSITE" id="PS51387"/>
    </source>
</evidence>
<feature type="region of interest" description="Disordered" evidence="9">
    <location>
        <begin position="1"/>
        <end position="26"/>
    </location>
</feature>
<feature type="domain" description="FAD-binding PCMH-type" evidence="10">
    <location>
        <begin position="13"/>
        <end position="185"/>
    </location>
</feature>
<evidence type="ECO:0000256" key="4">
    <source>
        <dbReference type="ARBA" id="ARBA00022692"/>
    </source>
</evidence>
<keyword evidence="5" id="KW-0274">FAD</keyword>
<keyword evidence="8" id="KW-0472">Membrane</keyword>
<evidence type="ECO:0000256" key="6">
    <source>
        <dbReference type="ARBA" id="ARBA00022989"/>
    </source>
</evidence>
<dbReference type="Gene3D" id="3.30.465.10">
    <property type="match status" value="1"/>
</dbReference>
<evidence type="ECO:0000256" key="1">
    <source>
        <dbReference type="ARBA" id="ARBA00004167"/>
    </source>
</evidence>
<dbReference type="InterPro" id="IPR016164">
    <property type="entry name" value="FAD-linked_Oxase-like_C"/>
</dbReference>
<dbReference type="InterPro" id="IPR040165">
    <property type="entry name" value="Diminuto-like"/>
</dbReference>
<sequence length="465" mass="52392">MPRSNDRPNVGPVSSHPAQAAPPGAHSEAVAALREQYAAIPAGSPVRLAKPTSNLFRFRQDQAGGLDVARFNRVLSVDPVARTAQVQGMTTYEDLVDATLPHGLMPLVVPQLKTITLGGAVAGLGIESSSFRNGLPHESVKELEVLTGDGEVVVVRPQDPLFRGFPNSYGTLGYALRLEIELEPVKPYVRLRHVPFGDARECAEVIAGVCADGEYQGEPVDFIDGTVFTGTEMYLTLANFTETAPGTSDYTGNGIFYRSIQSHRTDHLTIRDYIWRWDTDWFWCSRAFGAQHPVVRRLWPKRYLRSDVYRKIVAFDRRHGISDRLSKAVQEPVIQDVEIPVDKLPEFLDFFEREIGISPVWLCPVRLRDRTGWPLYPMDADTLYVNVGFWSTVALRPREEMGSRNRLIEEKVSELGGHKSLYSDSYYEEADFWRHYNGEAYLALKGRYDRGSRLPGLYAKCVLRR</sequence>
<keyword evidence="4" id="KW-0812">Transmembrane</keyword>
<gene>
    <name evidence="11" type="ORF">NZH93_32360</name>
</gene>
<dbReference type="PANTHER" id="PTHR10801:SF0">
    <property type="entry name" value="DELTA(24)-STEROL REDUCTASE"/>
    <property type="match status" value="1"/>
</dbReference>
<dbReference type="EMBL" id="JANYMP010000019">
    <property type="protein sequence ID" value="MCS7481574.1"/>
    <property type="molecule type" value="Genomic_DNA"/>
</dbReference>
<evidence type="ECO:0000256" key="9">
    <source>
        <dbReference type="SAM" id="MobiDB-lite"/>
    </source>
</evidence>
<dbReference type="PROSITE" id="PS51387">
    <property type="entry name" value="FAD_PCMH"/>
    <property type="match status" value="1"/>
</dbReference>
<dbReference type="SUPFAM" id="SSF55103">
    <property type="entry name" value="FAD-linked oxidases, C-terminal domain"/>
    <property type="match status" value="1"/>
</dbReference>
<dbReference type="RefSeq" id="WP_259627064.1">
    <property type="nucleotide sequence ID" value="NZ_JANYMP010000019.1"/>
</dbReference>
<dbReference type="GO" id="GO:0071949">
    <property type="term" value="F:FAD binding"/>
    <property type="evidence" value="ECO:0007669"/>
    <property type="project" value="InterPro"/>
</dbReference>
<dbReference type="SUPFAM" id="SSF56176">
    <property type="entry name" value="FAD-binding/transporter-associated domain-like"/>
    <property type="match status" value="1"/>
</dbReference>